<name>A0A0P0AHR1_PSEAI</name>
<dbReference type="RefSeq" id="WP_019726716.1">
    <property type="nucleotide sequence ID" value="NZ_CBDDSE010000001.1"/>
</dbReference>
<dbReference type="PATRIC" id="fig|287.2965.peg.5296"/>
<organism evidence="1">
    <name type="scientific">Pseudomonas aeruginosa</name>
    <dbReference type="NCBI Taxonomy" id="287"/>
    <lineage>
        <taxon>Bacteria</taxon>
        <taxon>Pseudomonadati</taxon>
        <taxon>Pseudomonadota</taxon>
        <taxon>Gammaproteobacteria</taxon>
        <taxon>Pseudomonadales</taxon>
        <taxon>Pseudomonadaceae</taxon>
        <taxon>Pseudomonas</taxon>
    </lineage>
</organism>
<dbReference type="AlphaFoldDB" id="A0A0P0AHR1"/>
<reference evidence="1" key="1">
    <citation type="submission" date="2015-08" db="EMBL/GenBank/DDBJ databases">
        <title>Pseudomonas aeruginosa strain CCBH4851 chromosome region.</title>
        <authorList>
            <person name="Silveira M.C."/>
            <person name="Carvalho-Assef A.P.D."/>
            <person name="Albano R.M."/>
        </authorList>
    </citation>
    <scope>NUCLEOTIDE SEQUENCE</scope>
    <source>
        <strain evidence="1">CCBH4851</strain>
    </source>
</reference>
<evidence type="ECO:0000313" key="1">
    <source>
        <dbReference type="EMBL" id="ALI58988.1"/>
    </source>
</evidence>
<gene>
    <name evidence="1" type="ORF">CCBH4851_00285</name>
</gene>
<sequence>MTASNIERFDEITGLVLGKLYENFPVPIYLLVKSFVDDGYKMNEALGVETITKDGEFLLASISWLASSGYLLYEERIHHQGFRGAVLTAKGLEVLKAMPASLQVGPSLGEKLVVASKGGTKEVLRGVVSEVLSMGARYASVQLGLPT</sequence>
<proteinExistence type="predicted"/>
<dbReference type="EMBL" id="KT454971">
    <property type="protein sequence ID" value="ALI58988.1"/>
    <property type="molecule type" value="Genomic_DNA"/>
</dbReference>
<accession>A0A0P0AHR1</accession>
<protein>
    <submittedName>
        <fullName evidence="1">Uncharacterized protein</fullName>
    </submittedName>
</protein>